<evidence type="ECO:0000256" key="1">
    <source>
        <dbReference type="ARBA" id="ARBA00004141"/>
    </source>
</evidence>
<dbReference type="OrthoDB" id="10012223at2759"/>
<name>A0A022VP57_TRIRU</name>
<protein>
    <recommendedName>
        <fullName evidence="7">Outer spore wall protein RRT8</fullName>
    </recommendedName>
</protein>
<feature type="transmembrane region" description="Helical" evidence="5">
    <location>
        <begin position="175"/>
        <end position="194"/>
    </location>
</feature>
<dbReference type="Proteomes" id="UP000023758">
    <property type="component" value="Unassembled WGS sequence"/>
</dbReference>
<feature type="transmembrane region" description="Helical" evidence="5">
    <location>
        <begin position="77"/>
        <end position="96"/>
    </location>
</feature>
<evidence type="ECO:0000313" key="6">
    <source>
        <dbReference type="EMBL" id="EZF47699.1"/>
    </source>
</evidence>
<dbReference type="GO" id="GO:0005811">
    <property type="term" value="C:lipid droplet"/>
    <property type="evidence" value="ECO:0007669"/>
    <property type="project" value="TreeGrafter"/>
</dbReference>
<evidence type="ECO:0000256" key="5">
    <source>
        <dbReference type="SAM" id="Phobius"/>
    </source>
</evidence>
<dbReference type="GO" id="GO:0005619">
    <property type="term" value="C:ascospore wall"/>
    <property type="evidence" value="ECO:0007669"/>
    <property type="project" value="TreeGrafter"/>
</dbReference>
<dbReference type="AlphaFoldDB" id="A0A022VP57"/>
<dbReference type="GO" id="GO:0005628">
    <property type="term" value="C:prospore membrane"/>
    <property type="evidence" value="ECO:0007669"/>
    <property type="project" value="TreeGrafter"/>
</dbReference>
<dbReference type="InterPro" id="IPR059112">
    <property type="entry name" value="CysZ/EI24"/>
</dbReference>
<comment type="subcellular location">
    <subcellularLocation>
        <location evidence="1">Membrane</location>
        <topology evidence="1">Multi-pass membrane protein</topology>
    </subcellularLocation>
</comment>
<dbReference type="InterPro" id="IPR052786">
    <property type="entry name" value="Spore_wall_assembly"/>
</dbReference>
<reference evidence="6" key="1">
    <citation type="submission" date="2014-02" db="EMBL/GenBank/DDBJ databases">
        <title>The Genome Sequence of Trichophyton rubrum (morphotype fischeri) CBS 288.86.</title>
        <authorList>
            <consortium name="The Broad Institute Genomics Platform"/>
            <person name="Cuomo C.A."/>
            <person name="White T.C."/>
            <person name="Graser Y."/>
            <person name="Martinez-Rossi N."/>
            <person name="Heitman J."/>
            <person name="Young S.K."/>
            <person name="Zeng Q."/>
            <person name="Gargeya S."/>
            <person name="Abouelleil A."/>
            <person name="Alvarado L."/>
            <person name="Chapman S.B."/>
            <person name="Gainer-Dewar J."/>
            <person name="Goldberg J."/>
            <person name="Griggs A."/>
            <person name="Gujja S."/>
            <person name="Hansen M."/>
            <person name="Howarth C."/>
            <person name="Imamovic A."/>
            <person name="Larimer J."/>
            <person name="Martinez D."/>
            <person name="Murphy C."/>
            <person name="Pearson M.D."/>
            <person name="Persinoti G."/>
            <person name="Poon T."/>
            <person name="Priest M."/>
            <person name="Roberts A.D."/>
            <person name="Saif S."/>
            <person name="Shea T.D."/>
            <person name="Sykes S.N."/>
            <person name="Wortman J."/>
            <person name="Nusbaum C."/>
            <person name="Birren B."/>
        </authorList>
    </citation>
    <scope>NUCLEOTIDE SEQUENCE [LARGE SCALE GENOMIC DNA]</scope>
    <source>
        <strain evidence="6">CBS 288.86</strain>
    </source>
</reference>
<dbReference type="PANTHER" id="PTHR34292:SF2">
    <property type="entry name" value="OUTER SPORE WALL PROTEIN LDS1"/>
    <property type="match status" value="1"/>
</dbReference>
<keyword evidence="4 5" id="KW-0472">Membrane</keyword>
<gene>
    <name evidence="6" type="ORF">H103_08459</name>
</gene>
<evidence type="ECO:0000256" key="4">
    <source>
        <dbReference type="ARBA" id="ARBA00023136"/>
    </source>
</evidence>
<keyword evidence="2 5" id="KW-0812">Transmembrane</keyword>
<proteinExistence type="predicted"/>
<evidence type="ECO:0000256" key="3">
    <source>
        <dbReference type="ARBA" id="ARBA00022989"/>
    </source>
</evidence>
<feature type="transmembrane region" description="Helical" evidence="5">
    <location>
        <begin position="228"/>
        <end position="249"/>
    </location>
</feature>
<organism evidence="6">
    <name type="scientific">Trichophyton rubrum CBS 288.86</name>
    <dbReference type="NCBI Taxonomy" id="1215330"/>
    <lineage>
        <taxon>Eukaryota</taxon>
        <taxon>Fungi</taxon>
        <taxon>Dikarya</taxon>
        <taxon>Ascomycota</taxon>
        <taxon>Pezizomycotina</taxon>
        <taxon>Eurotiomycetes</taxon>
        <taxon>Eurotiomycetidae</taxon>
        <taxon>Onygenales</taxon>
        <taxon>Arthrodermataceae</taxon>
        <taxon>Trichophyton</taxon>
    </lineage>
</organism>
<feature type="transmembrane region" description="Helical" evidence="5">
    <location>
        <begin position="52"/>
        <end position="71"/>
    </location>
</feature>
<dbReference type="HOGENOM" id="CLU_062645_0_0_1"/>
<dbReference type="Pfam" id="PF07264">
    <property type="entry name" value="EI24"/>
    <property type="match status" value="1"/>
</dbReference>
<keyword evidence="3 5" id="KW-1133">Transmembrane helix</keyword>
<evidence type="ECO:0008006" key="7">
    <source>
        <dbReference type="Google" id="ProtNLM"/>
    </source>
</evidence>
<accession>A0A022VP57</accession>
<dbReference type="PANTHER" id="PTHR34292">
    <property type="entry name" value="OUTER SPORE WALL PROTEIN LDS1"/>
    <property type="match status" value="1"/>
</dbReference>
<sequence length="283" mass="31222">MERIKRMAQEELRNFLALAKDGLRSGAYIYPFQGIAYFLSHPSLYKPMLSKLAPTLSLTLAVTGAMFFFTYIPQAAILALTSGPLIAPFSAALLVLSESSTIISYLAKSGYVFDQDTLLNLFDGTLLSCGNTQLVSKDRKLKPASDPMARLGHFIKKGGGSLMNAMSLSNMFRSLLYLPLNFIPVVGTLMYIGAQGTRIGPMLHARYFYLKGWGTMERDQWLERNRGAYASFGAAAFVLEMVPFTSLFFTYTNTVGAALWAARLEKTFATNPSLRGATEMKSM</sequence>
<evidence type="ECO:0000256" key="2">
    <source>
        <dbReference type="ARBA" id="ARBA00022692"/>
    </source>
</evidence>
<dbReference type="EMBL" id="KK207940">
    <property type="protein sequence ID" value="EZF47699.1"/>
    <property type="molecule type" value="Genomic_DNA"/>
</dbReference>